<dbReference type="GO" id="GO:0003676">
    <property type="term" value="F:nucleic acid binding"/>
    <property type="evidence" value="ECO:0007669"/>
    <property type="project" value="InterPro"/>
</dbReference>
<dbReference type="Pfam" id="PF13518">
    <property type="entry name" value="HTH_28"/>
    <property type="match status" value="1"/>
</dbReference>
<dbReference type="Gene3D" id="1.10.10.10">
    <property type="entry name" value="Winged helix-like DNA-binding domain superfamily/Winged helix DNA-binding domain"/>
    <property type="match status" value="1"/>
</dbReference>
<dbReference type="InterPro" id="IPR036397">
    <property type="entry name" value="RNaseH_sf"/>
</dbReference>
<evidence type="ECO:0000259" key="2">
    <source>
        <dbReference type="Pfam" id="PF13518"/>
    </source>
</evidence>
<reference evidence="3 4" key="1">
    <citation type="journal article" date="2013" name="Genome Biol.">
        <title>Draft genome of the mountain pine beetle, Dendroctonus ponderosae Hopkins, a major forest pest.</title>
        <authorList>
            <person name="Keeling C.I."/>
            <person name="Yuen M.M."/>
            <person name="Liao N.Y."/>
            <person name="Docking T.R."/>
            <person name="Chan S.K."/>
            <person name="Taylor G.A."/>
            <person name="Palmquist D.L."/>
            <person name="Jackman S.D."/>
            <person name="Nguyen A."/>
            <person name="Li M."/>
            <person name="Henderson H."/>
            <person name="Janes J.K."/>
            <person name="Zhao Y."/>
            <person name="Pandoh P."/>
            <person name="Moore R."/>
            <person name="Sperling F.A."/>
            <person name="Huber D.P."/>
            <person name="Birol I."/>
            <person name="Jones S.J."/>
            <person name="Bohlmann J."/>
        </authorList>
    </citation>
    <scope>NUCLEOTIDE SEQUENCE</scope>
</reference>
<dbReference type="AlphaFoldDB" id="U4U3S1"/>
<accession>U4U3S1</accession>
<dbReference type="InterPro" id="IPR036388">
    <property type="entry name" value="WH-like_DNA-bd_sf"/>
</dbReference>
<comment type="subcellular location">
    <subcellularLocation>
        <location evidence="1">Nucleus</location>
    </subcellularLocation>
</comment>
<dbReference type="InterPro" id="IPR055247">
    <property type="entry name" value="InsJ-like_HTH"/>
</dbReference>
<dbReference type="PANTHER" id="PTHR23022">
    <property type="entry name" value="TRANSPOSABLE ELEMENT-RELATED"/>
    <property type="match status" value="1"/>
</dbReference>
<dbReference type="SUPFAM" id="SSF46689">
    <property type="entry name" value="Homeodomain-like"/>
    <property type="match status" value="1"/>
</dbReference>
<organism evidence="3 4">
    <name type="scientific">Dendroctonus ponderosae</name>
    <name type="common">Mountain pine beetle</name>
    <dbReference type="NCBI Taxonomy" id="77166"/>
    <lineage>
        <taxon>Eukaryota</taxon>
        <taxon>Metazoa</taxon>
        <taxon>Ecdysozoa</taxon>
        <taxon>Arthropoda</taxon>
        <taxon>Hexapoda</taxon>
        <taxon>Insecta</taxon>
        <taxon>Pterygota</taxon>
        <taxon>Neoptera</taxon>
        <taxon>Endopterygota</taxon>
        <taxon>Coleoptera</taxon>
        <taxon>Polyphaga</taxon>
        <taxon>Cucujiformia</taxon>
        <taxon>Curculionidae</taxon>
        <taxon>Scolytinae</taxon>
        <taxon>Dendroctonus</taxon>
    </lineage>
</organism>
<feature type="domain" description="Insertion element IS150 protein InsJ-like helix-turn-helix" evidence="2">
    <location>
        <begin position="14"/>
        <end position="62"/>
    </location>
</feature>
<dbReference type="STRING" id="77166.U4U3S1"/>
<evidence type="ECO:0000256" key="1">
    <source>
        <dbReference type="ARBA" id="ARBA00004123"/>
    </source>
</evidence>
<protein>
    <recommendedName>
        <fullName evidence="2">Insertion element IS150 protein InsJ-like helix-turn-helix domain-containing protein</fullName>
    </recommendedName>
</protein>
<dbReference type="Gene3D" id="3.30.420.10">
    <property type="entry name" value="Ribonuclease H-like superfamily/Ribonuclease H"/>
    <property type="match status" value="1"/>
</dbReference>
<dbReference type="InterPro" id="IPR052338">
    <property type="entry name" value="Transposase_5"/>
</dbReference>
<dbReference type="GO" id="GO:0005634">
    <property type="term" value="C:nucleus"/>
    <property type="evidence" value="ECO:0007669"/>
    <property type="project" value="UniProtKB-SubCell"/>
</dbReference>
<dbReference type="EMBL" id="KB631607">
    <property type="protein sequence ID" value="ERL84625.1"/>
    <property type="molecule type" value="Genomic_DNA"/>
</dbReference>
<dbReference type="InterPro" id="IPR009057">
    <property type="entry name" value="Homeodomain-like_sf"/>
</dbReference>
<dbReference type="Proteomes" id="UP000030742">
    <property type="component" value="Unassembled WGS sequence"/>
</dbReference>
<evidence type="ECO:0000313" key="3">
    <source>
        <dbReference type="EMBL" id="ERL84625.1"/>
    </source>
</evidence>
<dbReference type="PANTHER" id="PTHR23022:SF135">
    <property type="entry name" value="SI:DKEY-77F5.3"/>
    <property type="match status" value="1"/>
</dbReference>
<sequence length="278" mass="32013">MSSGRHFSEFDAVKIVTLFEEGNSQGEAARRLGVHHTTIRQYRQRFRKTGCHARRPGQGRPRSTNHVDDRFLPLQALRNRRLNGSGLTAKHPAKGPLLTIAYKQARLEFAPKHVDWNLDYWKKVLFTDEVRLGLKSSDGRAFIWRKPGERYSQGCMVPQLAFRGASIMFGGGISFEARTDLAVIRGRSLTSQKYIQDILENHVVPFALYISGNLFFMDDNARPHRALIVREYLNECRQRVVLELNWKRGSSRVAQYTPRINGKPFLWHSKTFDGRSSR</sequence>
<gene>
    <name evidence="3" type="ORF">D910_02053</name>
</gene>
<proteinExistence type="predicted"/>
<name>U4U3S1_DENPD</name>
<evidence type="ECO:0000313" key="4">
    <source>
        <dbReference type="Proteomes" id="UP000030742"/>
    </source>
</evidence>